<gene>
    <name evidence="2" type="ORF">JD276_06335</name>
</gene>
<comment type="caution">
    <text evidence="2">The sequence shown here is derived from an EMBL/GenBank/DDBJ whole genome shotgun (WGS) entry which is preliminary data.</text>
</comment>
<evidence type="ECO:0000259" key="1">
    <source>
        <dbReference type="Pfam" id="PF07969"/>
    </source>
</evidence>
<feature type="domain" description="Amidohydrolase 3" evidence="1">
    <location>
        <begin position="46"/>
        <end position="509"/>
    </location>
</feature>
<dbReference type="InterPro" id="IPR050378">
    <property type="entry name" value="Metallo-dep_Hydrolases_sf"/>
</dbReference>
<organism evidence="2 3">
    <name type="scientific">Leucobacter chromiisoli</name>
    <dbReference type="NCBI Taxonomy" id="2796471"/>
    <lineage>
        <taxon>Bacteria</taxon>
        <taxon>Bacillati</taxon>
        <taxon>Actinomycetota</taxon>
        <taxon>Actinomycetes</taxon>
        <taxon>Micrococcales</taxon>
        <taxon>Microbacteriaceae</taxon>
        <taxon>Leucobacter</taxon>
    </lineage>
</organism>
<dbReference type="Gene3D" id="3.20.20.140">
    <property type="entry name" value="Metal-dependent hydrolases"/>
    <property type="match status" value="2"/>
</dbReference>
<dbReference type="InterPro" id="IPR013108">
    <property type="entry name" value="Amidohydro_3"/>
</dbReference>
<dbReference type="AlphaFoldDB" id="A0A934Q7R7"/>
<dbReference type="Pfam" id="PF07969">
    <property type="entry name" value="Amidohydro_3"/>
    <property type="match status" value="1"/>
</dbReference>
<dbReference type="EMBL" id="JAEHOH010000007">
    <property type="protein sequence ID" value="MBK0418651.1"/>
    <property type="molecule type" value="Genomic_DNA"/>
</dbReference>
<proteinExistence type="predicted"/>
<protein>
    <submittedName>
        <fullName evidence="2">Amidohydrolase family protein</fullName>
    </submittedName>
</protein>
<name>A0A934Q7R7_9MICO</name>
<reference evidence="2" key="1">
    <citation type="submission" date="2020-12" db="EMBL/GenBank/DDBJ databases">
        <title>Leucobacter sp. CAS1, isolated from Chromium sludge.</title>
        <authorList>
            <person name="Xu Z."/>
        </authorList>
    </citation>
    <scope>NUCLEOTIDE SEQUENCE</scope>
    <source>
        <strain evidence="2">CSA1</strain>
    </source>
</reference>
<dbReference type="PANTHER" id="PTHR11647">
    <property type="entry name" value="HYDRANTOINASE/DIHYDROPYRIMIDINASE FAMILY MEMBER"/>
    <property type="match status" value="1"/>
</dbReference>
<sequence length="535" mass="56546">MKSPFVIKRGTVIDGTGAPAARLDVRVRDGVIVEVAPALEPGADERVVEADGREVLPGFVDVHSHDDAALLREAAMDPKLSQGVTTTVIGNCGHGCAPTGDRAMIEEYSRPVLGDFPEQDFGSFGEFISVLADAPLALNSVALVPHGPLRAAVTGPQRRAAGGAEVDAICGGLDEALSAGAAGLSFGLMYSPGNAADPDELRRIAETVARRGKLLVAHVRNEADRLEASLQEFLDLGRATGCALHVSHLKVTGPGNFGTMPRVIDLLDRARDEGLDVTADVYPYSAGSTTAVTLFPSWSADRGAASLLEALSDPETRRRVLRELRAPWDGPLENYFASLGPEKLLLAGFVREENLPFEGRPLSEIAARRGADPADCLADLMLEEAAGLTVVLFQTDIAGMETALAWPHTLVGSDGLPRERGYVHPRLFGTFPRVLARYAGPGRPLGREEAVRRMTGASARRFGVEAGVVAEGMPADLQIIDPGCYGDTADFADPRSLTTGVERVFVAGEAAWEGGRPTGVAAGTQHRVSRIGASR</sequence>
<evidence type="ECO:0000313" key="2">
    <source>
        <dbReference type="EMBL" id="MBK0418651.1"/>
    </source>
</evidence>
<accession>A0A934Q7R7</accession>
<dbReference type="InterPro" id="IPR032466">
    <property type="entry name" value="Metal_Hydrolase"/>
</dbReference>
<dbReference type="GO" id="GO:0016812">
    <property type="term" value="F:hydrolase activity, acting on carbon-nitrogen (but not peptide) bonds, in cyclic amides"/>
    <property type="evidence" value="ECO:0007669"/>
    <property type="project" value="TreeGrafter"/>
</dbReference>
<dbReference type="RefSeq" id="WP_200114818.1">
    <property type="nucleotide sequence ID" value="NZ_JAEHOH010000007.1"/>
</dbReference>
<dbReference type="InterPro" id="IPR011059">
    <property type="entry name" value="Metal-dep_hydrolase_composite"/>
</dbReference>
<dbReference type="Proteomes" id="UP000608530">
    <property type="component" value="Unassembled WGS sequence"/>
</dbReference>
<evidence type="ECO:0000313" key="3">
    <source>
        <dbReference type="Proteomes" id="UP000608530"/>
    </source>
</evidence>
<dbReference type="SUPFAM" id="SSF51338">
    <property type="entry name" value="Composite domain of metallo-dependent hydrolases"/>
    <property type="match status" value="1"/>
</dbReference>
<dbReference type="GO" id="GO:0005829">
    <property type="term" value="C:cytosol"/>
    <property type="evidence" value="ECO:0007669"/>
    <property type="project" value="TreeGrafter"/>
</dbReference>
<keyword evidence="3" id="KW-1185">Reference proteome</keyword>
<dbReference type="SUPFAM" id="SSF51556">
    <property type="entry name" value="Metallo-dependent hydrolases"/>
    <property type="match status" value="1"/>
</dbReference>
<dbReference type="PANTHER" id="PTHR11647:SF1">
    <property type="entry name" value="COLLAPSIN RESPONSE MEDIATOR PROTEIN"/>
    <property type="match status" value="1"/>
</dbReference>